<evidence type="ECO:0000256" key="6">
    <source>
        <dbReference type="ARBA" id="ARBA00022692"/>
    </source>
</evidence>
<dbReference type="GO" id="GO:0005886">
    <property type="term" value="C:plasma membrane"/>
    <property type="evidence" value="ECO:0007669"/>
    <property type="project" value="UniProtKB-SubCell"/>
</dbReference>
<organism evidence="15 16">
    <name type="scientific">Mycobacterium angelicum</name>
    <dbReference type="NCBI Taxonomy" id="470074"/>
    <lineage>
        <taxon>Bacteria</taxon>
        <taxon>Bacillati</taxon>
        <taxon>Actinomycetota</taxon>
        <taxon>Actinomycetes</taxon>
        <taxon>Mycobacteriales</taxon>
        <taxon>Mycobacteriaceae</taxon>
        <taxon>Mycobacterium</taxon>
    </lineage>
</organism>
<evidence type="ECO:0000256" key="11">
    <source>
        <dbReference type="ARBA" id="ARBA00023136"/>
    </source>
</evidence>
<feature type="region of interest" description="Disordered" evidence="13">
    <location>
        <begin position="290"/>
        <end position="320"/>
    </location>
</feature>
<keyword evidence="3" id="KW-1003">Cell membrane</keyword>
<dbReference type="Gene3D" id="3.30.200.20">
    <property type="entry name" value="Phosphorylase Kinase, domain 1"/>
    <property type="match status" value="1"/>
</dbReference>
<evidence type="ECO:0000256" key="10">
    <source>
        <dbReference type="ARBA" id="ARBA00022989"/>
    </source>
</evidence>
<dbReference type="GO" id="GO:0005524">
    <property type="term" value="F:ATP binding"/>
    <property type="evidence" value="ECO:0007669"/>
    <property type="project" value="UniProtKB-UniRule"/>
</dbReference>
<dbReference type="InterPro" id="IPR011009">
    <property type="entry name" value="Kinase-like_dom_sf"/>
</dbReference>
<dbReference type="AlphaFoldDB" id="A0A1W9ZMT3"/>
<evidence type="ECO:0000256" key="9">
    <source>
        <dbReference type="ARBA" id="ARBA00022840"/>
    </source>
</evidence>
<dbReference type="EMBL" id="MVHE01000031">
    <property type="protein sequence ID" value="ORA19162.1"/>
    <property type="molecule type" value="Genomic_DNA"/>
</dbReference>
<evidence type="ECO:0000313" key="16">
    <source>
        <dbReference type="Proteomes" id="UP000192284"/>
    </source>
</evidence>
<evidence type="ECO:0000256" key="4">
    <source>
        <dbReference type="ARBA" id="ARBA00022527"/>
    </source>
</evidence>
<keyword evidence="7 12" id="KW-0547">Nucleotide-binding</keyword>
<gene>
    <name evidence="15" type="ORF">BST12_17780</name>
</gene>
<dbReference type="SMART" id="SM00220">
    <property type="entry name" value="S_TKc"/>
    <property type="match status" value="2"/>
</dbReference>
<evidence type="ECO:0000256" key="8">
    <source>
        <dbReference type="ARBA" id="ARBA00022777"/>
    </source>
</evidence>
<comment type="caution">
    <text evidence="15">The sequence shown here is derived from an EMBL/GenBank/DDBJ whole genome shotgun (WGS) entry which is preliminary data.</text>
</comment>
<dbReference type="Gene3D" id="3.40.50.300">
    <property type="entry name" value="P-loop containing nucleotide triphosphate hydrolases"/>
    <property type="match status" value="1"/>
</dbReference>
<evidence type="ECO:0000256" key="7">
    <source>
        <dbReference type="ARBA" id="ARBA00022741"/>
    </source>
</evidence>
<dbReference type="PROSITE" id="PS00108">
    <property type="entry name" value="PROTEIN_KINASE_ST"/>
    <property type="match status" value="1"/>
</dbReference>
<dbReference type="InterPro" id="IPR000719">
    <property type="entry name" value="Prot_kinase_dom"/>
</dbReference>
<dbReference type="SUPFAM" id="SSF56112">
    <property type="entry name" value="Protein kinase-like (PK-like)"/>
    <property type="match status" value="2"/>
</dbReference>
<dbReference type="EC" id="2.7.11.1" evidence="2"/>
<feature type="domain" description="Protein kinase" evidence="14">
    <location>
        <begin position="13"/>
        <end position="278"/>
    </location>
</feature>
<dbReference type="PANTHER" id="PTHR43289">
    <property type="entry name" value="MITOGEN-ACTIVATED PROTEIN KINASE KINASE KINASE 20-RELATED"/>
    <property type="match status" value="1"/>
</dbReference>
<dbReference type="CDD" id="cd14014">
    <property type="entry name" value="STKc_PknB_like"/>
    <property type="match status" value="2"/>
</dbReference>
<dbReference type="FunFam" id="1.10.510.10:FF:000021">
    <property type="entry name" value="Serine/threonine protein kinase"/>
    <property type="match status" value="1"/>
</dbReference>
<accession>A0A1W9ZMT3</accession>
<keyword evidence="4" id="KW-0723">Serine/threonine-protein kinase</keyword>
<keyword evidence="10" id="KW-1133">Transmembrane helix</keyword>
<feature type="compositionally biased region" description="Polar residues" evidence="13">
    <location>
        <begin position="303"/>
        <end position="320"/>
    </location>
</feature>
<evidence type="ECO:0000256" key="13">
    <source>
        <dbReference type="SAM" id="MobiDB-lite"/>
    </source>
</evidence>
<keyword evidence="5" id="KW-0808">Transferase</keyword>
<dbReference type="PANTHER" id="PTHR43289:SF6">
    <property type="entry name" value="SERINE_THREONINE-PROTEIN KINASE NEKL-3"/>
    <property type="match status" value="1"/>
</dbReference>
<dbReference type="GO" id="GO:0004674">
    <property type="term" value="F:protein serine/threonine kinase activity"/>
    <property type="evidence" value="ECO:0007669"/>
    <property type="project" value="UniProtKB-KW"/>
</dbReference>
<sequence length="1131" mass="123439">MATSGTDELFGPYRLVELIGRGGMGEVHRAFDTARERFVALKLLPPELAADELYEERFRREAQLAAKLNNPHIVPIHNFGEIDGRLYIDMRLVEGIDLGRAMDNGPLAPDRAADIISQVADALDAAHKTGLVHRDVKPGNVLLSGNDPIFAYLTDFGIAVTQRDTAITGTGMVIGTWDYLAPERFSSGGPVDHRSDIYSLGCVLYETLVGEKPFPADSLEATITGHLMTPPPRPSAKRPNIPPMFDEVIAHALAKDPAQRYASAGELGAAARKAAEYSVRWGDAPTVSVSLPALRPVPPTSFQPPRTTPGSFDPQTTTYGQLPLGGYSADNTYIRPGISPDRAGAEKTEFEELGLHSPRLGQIRLRADYQLHPGWLPHHAPIPFLGNQKHVDMLRQRLLHSPGGAILLTGFNGVGKTTIVRRALAELRTEIDAGGSDTLSVIDLWETVARPMEPLELMVRLLRNLRDTLARKQLLMRLPAGTAEALTTAYHRTSMTLKSTHSNAIEGSLNLPGEMFGLPGPTLGGKRTKTAGQERSFLPYSLGDAEQDFLRIVSDLSAGTEPQSDPRILRRLFARPTRPWRCRIIVVFDELDKLTADPEASGCFEKLLRQLKNVLASNDAHFIFLAGAETFEAARAARSRVNSDWANVFGQNPAYVGCLQPGASQELLQEVVVDGATGKSAQLLAAYLEYQSRGLPRHLLDGLAQLVQWNPVPHIVIDRSVADLIAFYAALQDRLGPIWADARPLGPLTKQIDIDRMRIAVYQVMDWVLGRAGASFTTADYLADPANSRAGADVISGDEADRLFRELAACGMLESSNPASPQHTMLGAAQPTEVVYQLARAIAEAAHSVTGAPEELGRVGGGRYILREELGRGALGRSYRARDRYTNHDVAIKLLDLPELRHNEVARKRFEREVELYRGLDHPLLAAMSDAIDDEGQLGLVTEFIRGRALSAILCQGQITAPAAVRTGHALADLLAYLDGKDVFRLDLKPSNIVVQNDGRPVVVELGLARRAQDQQSRLTAVDGFVGTPIYLAPEQLRSEESDIRADIYTLGLLIHEMLTGKPVRRGDSIAAIIGVAMKPVDVHGLPCSPEFQHVLAKMLDLDPDARYPKPAIVASLLRGLPEFAPRRQSS</sequence>
<keyword evidence="9 12" id="KW-0067">ATP-binding</keyword>
<dbReference type="Pfam" id="PF00069">
    <property type="entry name" value="Pkinase"/>
    <property type="match status" value="2"/>
</dbReference>
<feature type="binding site" evidence="12">
    <location>
        <position position="42"/>
    </location>
    <ligand>
        <name>ATP</name>
        <dbReference type="ChEBI" id="CHEBI:30616"/>
    </ligand>
</feature>
<keyword evidence="16" id="KW-1185">Reference proteome</keyword>
<evidence type="ECO:0000256" key="1">
    <source>
        <dbReference type="ARBA" id="ARBA00004162"/>
    </source>
</evidence>
<keyword evidence="6" id="KW-0812">Transmembrane</keyword>
<evidence type="ECO:0000313" key="15">
    <source>
        <dbReference type="EMBL" id="ORA19162.1"/>
    </source>
</evidence>
<dbReference type="InterPro" id="IPR017441">
    <property type="entry name" value="Protein_kinase_ATP_BS"/>
</dbReference>
<name>A0A1W9ZMT3_MYCAN</name>
<dbReference type="Proteomes" id="UP000192284">
    <property type="component" value="Unassembled WGS sequence"/>
</dbReference>
<keyword evidence="11" id="KW-0472">Membrane</keyword>
<keyword evidence="8" id="KW-0418">Kinase</keyword>
<evidence type="ECO:0000256" key="2">
    <source>
        <dbReference type="ARBA" id="ARBA00012513"/>
    </source>
</evidence>
<protein>
    <recommendedName>
        <fullName evidence="2">non-specific serine/threonine protein kinase</fullName>
        <ecNumber evidence="2">2.7.11.1</ecNumber>
    </recommendedName>
</protein>
<dbReference type="InterPro" id="IPR027417">
    <property type="entry name" value="P-loop_NTPase"/>
</dbReference>
<dbReference type="RefSeq" id="WP_264061680.1">
    <property type="nucleotide sequence ID" value="NZ_JACKTS010000027.1"/>
</dbReference>
<evidence type="ECO:0000256" key="3">
    <source>
        <dbReference type="ARBA" id="ARBA00022475"/>
    </source>
</evidence>
<evidence type="ECO:0000256" key="5">
    <source>
        <dbReference type="ARBA" id="ARBA00022679"/>
    </source>
</evidence>
<reference evidence="15 16" key="1">
    <citation type="submission" date="2017-02" db="EMBL/GenBank/DDBJ databases">
        <title>The new phylogeny of genus Mycobacterium.</title>
        <authorList>
            <person name="Tortoli E."/>
            <person name="Trovato A."/>
            <person name="Cirillo D.M."/>
        </authorList>
    </citation>
    <scope>NUCLEOTIDE SEQUENCE [LARGE SCALE GENOMIC DNA]</scope>
    <source>
        <strain evidence="15 16">DSM 45057</strain>
    </source>
</reference>
<dbReference type="PROSITE" id="PS00107">
    <property type="entry name" value="PROTEIN_KINASE_ATP"/>
    <property type="match status" value="1"/>
</dbReference>
<dbReference type="Gene3D" id="1.10.510.10">
    <property type="entry name" value="Transferase(Phosphotransferase) domain 1"/>
    <property type="match status" value="2"/>
</dbReference>
<comment type="subcellular location">
    <subcellularLocation>
        <location evidence="1">Cell membrane</location>
        <topology evidence="1">Single-pass membrane protein</topology>
    </subcellularLocation>
</comment>
<dbReference type="PROSITE" id="PS50011">
    <property type="entry name" value="PROTEIN_KINASE_DOM"/>
    <property type="match status" value="2"/>
</dbReference>
<dbReference type="GO" id="GO:0080090">
    <property type="term" value="P:regulation of primary metabolic process"/>
    <property type="evidence" value="ECO:0007669"/>
    <property type="project" value="UniProtKB-ARBA"/>
</dbReference>
<dbReference type="InterPro" id="IPR008271">
    <property type="entry name" value="Ser/Thr_kinase_AS"/>
</dbReference>
<evidence type="ECO:0000259" key="14">
    <source>
        <dbReference type="PROSITE" id="PS50011"/>
    </source>
</evidence>
<dbReference type="SUPFAM" id="SSF52540">
    <property type="entry name" value="P-loop containing nucleoside triphosphate hydrolases"/>
    <property type="match status" value="1"/>
</dbReference>
<feature type="domain" description="Protein kinase" evidence="14">
    <location>
        <begin position="864"/>
        <end position="1124"/>
    </location>
</feature>
<proteinExistence type="predicted"/>
<evidence type="ECO:0000256" key="12">
    <source>
        <dbReference type="PROSITE-ProRule" id="PRU10141"/>
    </source>
</evidence>